<dbReference type="STRING" id="1547283.A9C19_02725"/>
<accession>A0A1L3MN35</accession>
<keyword evidence="5 8" id="KW-1133">Transmembrane helix</keyword>
<sequence>MDWVYLIAAGLCEVFGVSAISRFNKKKSIGNLIIMTIGFALSFSLLSLAMDTISMGTAYAVWTGIGTVGSALIGIFFMGESSNWKRLLFISMIICSTIGLKFFPY</sequence>
<evidence type="ECO:0000256" key="1">
    <source>
        <dbReference type="ARBA" id="ARBA00004651"/>
    </source>
</evidence>
<dbReference type="GO" id="GO:0022857">
    <property type="term" value="F:transmembrane transporter activity"/>
    <property type="evidence" value="ECO:0007669"/>
    <property type="project" value="InterPro"/>
</dbReference>
<dbReference type="AlphaFoldDB" id="A0A1L3MN35"/>
<evidence type="ECO:0000256" key="5">
    <source>
        <dbReference type="ARBA" id="ARBA00022989"/>
    </source>
</evidence>
<dbReference type="RefSeq" id="WP_072578548.1">
    <property type="nucleotide sequence ID" value="NZ_CP016020.1"/>
</dbReference>
<keyword evidence="6 8" id="KW-0472">Membrane</keyword>
<dbReference type="Pfam" id="PF00893">
    <property type="entry name" value="Multi_Drug_Res"/>
    <property type="match status" value="1"/>
</dbReference>
<dbReference type="SUPFAM" id="SSF103481">
    <property type="entry name" value="Multidrug resistance efflux transporter EmrE"/>
    <property type="match status" value="1"/>
</dbReference>
<keyword evidence="10" id="KW-1185">Reference proteome</keyword>
<comment type="similarity">
    <text evidence="7">Belongs to the drug/metabolite transporter (DMT) superfamily. Small multidrug resistance (SMR) (TC 2.A.7.1) family.</text>
</comment>
<organism evidence="9 10">
    <name type="scientific">Bacillus weihaiensis</name>
    <dbReference type="NCBI Taxonomy" id="1547283"/>
    <lineage>
        <taxon>Bacteria</taxon>
        <taxon>Bacillati</taxon>
        <taxon>Bacillota</taxon>
        <taxon>Bacilli</taxon>
        <taxon>Bacillales</taxon>
        <taxon>Bacillaceae</taxon>
        <taxon>Bacillus</taxon>
    </lineage>
</organism>
<dbReference type="Proteomes" id="UP000181936">
    <property type="component" value="Chromosome"/>
</dbReference>
<dbReference type="InterPro" id="IPR000390">
    <property type="entry name" value="Small_drug/metabolite_transptr"/>
</dbReference>
<evidence type="ECO:0000256" key="8">
    <source>
        <dbReference type="SAM" id="Phobius"/>
    </source>
</evidence>
<dbReference type="KEGG" id="bwh:A9C19_02725"/>
<evidence type="ECO:0000256" key="6">
    <source>
        <dbReference type="ARBA" id="ARBA00023136"/>
    </source>
</evidence>
<protein>
    <recommendedName>
        <fullName evidence="11">Transporter</fullName>
    </recommendedName>
</protein>
<feature type="transmembrane region" description="Helical" evidence="8">
    <location>
        <begin position="86"/>
        <end position="103"/>
    </location>
</feature>
<name>A0A1L3MN35_9BACI</name>
<feature type="transmembrane region" description="Helical" evidence="8">
    <location>
        <begin position="6"/>
        <end position="23"/>
    </location>
</feature>
<evidence type="ECO:0000256" key="7">
    <source>
        <dbReference type="RuleBase" id="RU003942"/>
    </source>
</evidence>
<dbReference type="InterPro" id="IPR037185">
    <property type="entry name" value="EmrE-like"/>
</dbReference>
<dbReference type="OrthoDB" id="21828at2"/>
<keyword evidence="3" id="KW-1003">Cell membrane</keyword>
<evidence type="ECO:0000313" key="10">
    <source>
        <dbReference type="Proteomes" id="UP000181936"/>
    </source>
</evidence>
<evidence type="ECO:0000256" key="4">
    <source>
        <dbReference type="ARBA" id="ARBA00022692"/>
    </source>
</evidence>
<proteinExistence type="inferred from homology"/>
<dbReference type="FunFam" id="1.10.3730.20:FF:000001">
    <property type="entry name" value="Quaternary ammonium compound resistance transporter SugE"/>
    <property type="match status" value="1"/>
</dbReference>
<dbReference type="InterPro" id="IPR045324">
    <property type="entry name" value="Small_multidrug_res"/>
</dbReference>
<reference evidence="9 10" key="1">
    <citation type="journal article" date="2016" name="Sci. Rep.">
        <title>Complete genome sequence and transcriptomic analysis of a novel marine strain Bacillus weihaiensis reveals the mechanism of brown algae degradation.</title>
        <authorList>
            <person name="Zhu Y."/>
            <person name="Chen P."/>
            <person name="Bao Y."/>
            <person name="Men Y."/>
            <person name="Zeng Y."/>
            <person name="Yang J."/>
            <person name="Sun J."/>
            <person name="Sun Y."/>
        </authorList>
    </citation>
    <scope>NUCLEOTIDE SEQUENCE [LARGE SCALE GENOMIC DNA]</scope>
    <source>
        <strain evidence="9 10">Alg07</strain>
    </source>
</reference>
<dbReference type="Gene3D" id="1.10.3730.20">
    <property type="match status" value="1"/>
</dbReference>
<keyword evidence="4 7" id="KW-0812">Transmembrane</keyword>
<dbReference type="EMBL" id="CP016020">
    <property type="protein sequence ID" value="APH03759.1"/>
    <property type="molecule type" value="Genomic_DNA"/>
</dbReference>
<comment type="subcellular location">
    <subcellularLocation>
        <location evidence="1 7">Cell membrane</location>
        <topology evidence="1 7">Multi-pass membrane protein</topology>
    </subcellularLocation>
</comment>
<feature type="transmembrane region" description="Helical" evidence="8">
    <location>
        <begin position="30"/>
        <end position="50"/>
    </location>
</feature>
<dbReference type="PANTHER" id="PTHR30561:SF0">
    <property type="entry name" value="GUANIDINIUM EXPORTER"/>
    <property type="match status" value="1"/>
</dbReference>
<evidence type="ECO:0000313" key="9">
    <source>
        <dbReference type="EMBL" id="APH03759.1"/>
    </source>
</evidence>
<evidence type="ECO:0008006" key="11">
    <source>
        <dbReference type="Google" id="ProtNLM"/>
    </source>
</evidence>
<evidence type="ECO:0000256" key="3">
    <source>
        <dbReference type="ARBA" id="ARBA00022475"/>
    </source>
</evidence>
<dbReference type="PANTHER" id="PTHR30561">
    <property type="entry name" value="SMR FAMILY PROTON-DEPENDENT DRUG EFFLUX TRANSPORTER SUGE"/>
    <property type="match status" value="1"/>
</dbReference>
<evidence type="ECO:0000256" key="2">
    <source>
        <dbReference type="ARBA" id="ARBA00022448"/>
    </source>
</evidence>
<feature type="transmembrane region" description="Helical" evidence="8">
    <location>
        <begin position="56"/>
        <end position="79"/>
    </location>
</feature>
<dbReference type="GO" id="GO:0005886">
    <property type="term" value="C:plasma membrane"/>
    <property type="evidence" value="ECO:0007669"/>
    <property type="project" value="UniProtKB-SubCell"/>
</dbReference>
<keyword evidence="2" id="KW-0813">Transport</keyword>
<gene>
    <name evidence="9" type="ORF">A9C19_02725</name>
</gene>